<evidence type="ECO:0000256" key="8">
    <source>
        <dbReference type="ARBA" id="ARBA00022989"/>
    </source>
</evidence>
<dbReference type="AlphaFoldDB" id="A0A0A5JHV5"/>
<dbReference type="EMBL" id="JRWP01000044">
    <property type="protein sequence ID" value="KGY07508.1"/>
    <property type="molecule type" value="Genomic_DNA"/>
</dbReference>
<keyword evidence="8" id="KW-1133">Transmembrane helix</keyword>
<keyword evidence="4" id="KW-1003">Cell membrane</keyword>
<keyword evidence="6" id="KW-0812">Transmembrane</keyword>
<dbReference type="Pfam" id="PF12693">
    <property type="entry name" value="GspL_C"/>
    <property type="match status" value="1"/>
</dbReference>
<dbReference type="GO" id="GO:0009276">
    <property type="term" value="C:Gram-negative-bacterium-type cell wall"/>
    <property type="evidence" value="ECO:0007669"/>
    <property type="project" value="InterPro"/>
</dbReference>
<dbReference type="Gene3D" id="3.30.420.370">
    <property type="match status" value="1"/>
</dbReference>
<comment type="similarity">
    <text evidence="2 10">Belongs to the GSP L family.</text>
</comment>
<name>A0A0A5JHV5_PHOS4</name>
<dbReference type="Gene3D" id="3.30.420.380">
    <property type="match status" value="1"/>
</dbReference>
<dbReference type="InterPro" id="IPR025691">
    <property type="entry name" value="GspL_pp_dom"/>
</dbReference>
<evidence type="ECO:0000313" key="13">
    <source>
        <dbReference type="EMBL" id="KGY07508.1"/>
    </source>
</evidence>
<evidence type="ECO:0000259" key="12">
    <source>
        <dbReference type="Pfam" id="PF12693"/>
    </source>
</evidence>
<organism evidence="13 14">
    <name type="scientific">Photobacterium sp. (strain ATCC 43367)</name>
    <dbReference type="NCBI Taxonomy" id="379097"/>
    <lineage>
        <taxon>Bacteria</taxon>
        <taxon>Pseudomonadati</taxon>
        <taxon>Pseudomonadota</taxon>
        <taxon>Gammaproteobacteria</taxon>
        <taxon>Vibrionales</taxon>
        <taxon>Vibrionaceae</taxon>
        <taxon>Vibrio</taxon>
        <taxon>Vibrio oreintalis group</taxon>
    </lineage>
</organism>
<evidence type="ECO:0000256" key="10">
    <source>
        <dbReference type="PIRNR" id="PIRNR015761"/>
    </source>
</evidence>
<dbReference type="InterPro" id="IPR007812">
    <property type="entry name" value="T2SS_protein-GspL"/>
</dbReference>
<dbReference type="GO" id="GO:0015628">
    <property type="term" value="P:protein secretion by the type II secretion system"/>
    <property type="evidence" value="ECO:0007669"/>
    <property type="project" value="InterPro"/>
</dbReference>
<evidence type="ECO:0000256" key="9">
    <source>
        <dbReference type="ARBA" id="ARBA00023136"/>
    </source>
</evidence>
<evidence type="ECO:0000256" key="7">
    <source>
        <dbReference type="ARBA" id="ARBA00022927"/>
    </source>
</evidence>
<accession>A0A0A5JHV5</accession>
<comment type="subcellular location">
    <subcellularLocation>
        <location evidence="1">Cell inner membrane</location>
        <topology evidence="1">Single-pass membrane protein</topology>
    </subcellularLocation>
</comment>
<comment type="caution">
    <text evidence="13">The sequence shown here is derived from an EMBL/GenBank/DDBJ whole genome shotgun (WGS) entry which is preliminary data.</text>
</comment>
<dbReference type="InterPro" id="IPR024230">
    <property type="entry name" value="GspL_cyto_dom"/>
</dbReference>
<proteinExistence type="inferred from homology"/>
<dbReference type="SUPFAM" id="SSF53067">
    <property type="entry name" value="Actin-like ATPase domain"/>
    <property type="match status" value="2"/>
</dbReference>
<protein>
    <recommendedName>
        <fullName evidence="10">Type II secretion system protein L</fullName>
        <shortName evidence="10">T2SS protein L</shortName>
    </recommendedName>
</protein>
<dbReference type="GO" id="GO:0005886">
    <property type="term" value="C:plasma membrane"/>
    <property type="evidence" value="ECO:0007669"/>
    <property type="project" value="UniProtKB-SubCell"/>
</dbReference>
<dbReference type="Gene3D" id="3.30.1360.100">
    <property type="entry name" value="General secretion pathway protein M, EpsM"/>
    <property type="match status" value="1"/>
</dbReference>
<dbReference type="CDD" id="cd24017">
    <property type="entry name" value="ASKHA_T2SSL_N"/>
    <property type="match status" value="1"/>
</dbReference>
<feature type="domain" description="GspL periplasmic" evidence="12">
    <location>
        <begin position="245"/>
        <end position="401"/>
    </location>
</feature>
<evidence type="ECO:0000256" key="6">
    <source>
        <dbReference type="ARBA" id="ARBA00022692"/>
    </source>
</evidence>
<dbReference type="Proteomes" id="UP000030451">
    <property type="component" value="Unassembled WGS sequence"/>
</dbReference>
<evidence type="ECO:0000256" key="2">
    <source>
        <dbReference type="ARBA" id="ARBA00005318"/>
    </source>
</evidence>
<feature type="domain" description="GspL cytoplasmic actin-ATPase-like" evidence="11">
    <location>
        <begin position="5"/>
        <end position="240"/>
    </location>
</feature>
<evidence type="ECO:0000256" key="4">
    <source>
        <dbReference type="ARBA" id="ARBA00022475"/>
    </source>
</evidence>
<dbReference type="Pfam" id="PF05134">
    <property type="entry name" value="T2SSL"/>
    <property type="match status" value="1"/>
</dbReference>
<sequence>MSEFLIVRLSNNTNAAIQWLVWSEQQKEVIASGELASWEHLSDLSDYADNRRTIVLLSTASIVLTEVEIPAGGSRQFEAMLPFIVEDELAQDVEQLHFTILGKQAGHAQVCAVEKSWLKQILHGLAEAGCQVQKVMPDVLALPTQEGISAVELDDMWLLKKGPHQGLAIHSDWLGMVAQSDWVKQQDDYLPLTAYSTLPELTLADGQEWHNGEPTLVMQMLAQEAVGSKITLLTGEFKTKSSLVRYWKVWQKVAVAAVVLMAVVMVDNLLQIQRYEAQAAAYRAESERIFRQSLPGKNKIPTVSYLKREMDREAKRLSGGSVDESILTWMTGFPALLKQVPGLTLTSFKFDGARKEVRIQAQSKDFQTFEKARELFAGKYQVEQGQLNRSGTLVNGSYVLKPL</sequence>
<dbReference type="PIRSF" id="PIRSF015761">
    <property type="entry name" value="Protein_L"/>
    <property type="match status" value="1"/>
</dbReference>
<keyword evidence="9" id="KW-0472">Membrane</keyword>
<dbReference type="InterPro" id="IPR043129">
    <property type="entry name" value="ATPase_NBD"/>
</dbReference>
<keyword evidence="5" id="KW-0997">Cell inner membrane</keyword>
<evidence type="ECO:0000256" key="3">
    <source>
        <dbReference type="ARBA" id="ARBA00022448"/>
    </source>
</evidence>
<dbReference type="RefSeq" id="WP_038192400.1">
    <property type="nucleotide sequence ID" value="NZ_JRWP01000044.1"/>
</dbReference>
<evidence type="ECO:0000313" key="14">
    <source>
        <dbReference type="Proteomes" id="UP000030451"/>
    </source>
</evidence>
<evidence type="ECO:0000259" key="11">
    <source>
        <dbReference type="Pfam" id="PF05134"/>
    </source>
</evidence>
<dbReference type="GO" id="GO:0015627">
    <property type="term" value="C:type II protein secretion system complex"/>
    <property type="evidence" value="ECO:0007669"/>
    <property type="project" value="InterPro"/>
</dbReference>
<gene>
    <name evidence="13" type="ORF">NM06_17005</name>
</gene>
<comment type="function">
    <text evidence="10">Inner membrane component of the type II secretion system required for the energy-dependent secretion of extracellular factors such as proteases and toxins from the periplasm.</text>
</comment>
<keyword evidence="7 10" id="KW-0653">Protein transport</keyword>
<evidence type="ECO:0000256" key="5">
    <source>
        <dbReference type="ARBA" id="ARBA00022519"/>
    </source>
</evidence>
<dbReference type="STRING" id="379097.SE23_17525"/>
<evidence type="ECO:0000256" key="1">
    <source>
        <dbReference type="ARBA" id="ARBA00004377"/>
    </source>
</evidence>
<reference evidence="13 14" key="1">
    <citation type="submission" date="2014-10" db="EMBL/GenBank/DDBJ databases">
        <title>Genome sequencing of Vibrio sinaloensis T08.</title>
        <authorList>
            <person name="Chan K.-G."/>
            <person name="Mohamad N.I."/>
        </authorList>
    </citation>
    <scope>NUCLEOTIDE SEQUENCE [LARGE SCALE GENOMIC DNA]</scope>
    <source>
        <strain evidence="13 14">T08</strain>
    </source>
</reference>
<dbReference type="OrthoDB" id="7011844at2"/>
<dbReference type="NCBIfam" id="TIGR01709">
    <property type="entry name" value="typeII_sec_gspL"/>
    <property type="match status" value="1"/>
</dbReference>
<keyword evidence="3 10" id="KW-0813">Transport</keyword>